<dbReference type="EMBL" id="JAVDVQ010000003">
    <property type="protein sequence ID" value="MDR7081802.1"/>
    <property type="molecule type" value="Genomic_DNA"/>
</dbReference>
<sequence>MARLLSNTISRARTQRIPFRVGQVVIGDDPFNGRHLGTVAVIETPYVGLRTSGNPQGHVVFYDYRQLRYPE</sequence>
<dbReference type="RefSeq" id="WP_310051431.1">
    <property type="nucleotide sequence ID" value="NZ_JAVDVQ010000003.1"/>
</dbReference>
<keyword evidence="2" id="KW-1185">Reference proteome</keyword>
<dbReference type="Proteomes" id="UP001252243">
    <property type="component" value="Unassembled WGS sequence"/>
</dbReference>
<comment type="caution">
    <text evidence="1">The sequence shown here is derived from an EMBL/GenBank/DDBJ whole genome shotgun (WGS) entry which is preliminary data.</text>
</comment>
<accession>A0ABU1U9D8</accession>
<evidence type="ECO:0000313" key="2">
    <source>
        <dbReference type="Proteomes" id="UP001252243"/>
    </source>
</evidence>
<protein>
    <submittedName>
        <fullName evidence="1">Uncharacterized protein</fullName>
    </submittedName>
</protein>
<organism evidence="1 2">
    <name type="scientific">Arthrobacter ginsengisoli</name>
    <dbReference type="NCBI Taxonomy" id="1356565"/>
    <lineage>
        <taxon>Bacteria</taxon>
        <taxon>Bacillati</taxon>
        <taxon>Actinomycetota</taxon>
        <taxon>Actinomycetes</taxon>
        <taxon>Micrococcales</taxon>
        <taxon>Micrococcaceae</taxon>
        <taxon>Arthrobacter</taxon>
    </lineage>
</organism>
<gene>
    <name evidence="1" type="ORF">J2X01_001083</name>
</gene>
<evidence type="ECO:0000313" key="1">
    <source>
        <dbReference type="EMBL" id="MDR7081802.1"/>
    </source>
</evidence>
<reference evidence="1 2" key="1">
    <citation type="submission" date="2023-07" db="EMBL/GenBank/DDBJ databases">
        <title>Sorghum-associated microbial communities from plants grown in Nebraska, USA.</title>
        <authorList>
            <person name="Schachtman D."/>
        </authorList>
    </citation>
    <scope>NUCLEOTIDE SEQUENCE [LARGE SCALE GENOMIC DNA]</scope>
    <source>
        <strain evidence="1 2">BE167</strain>
    </source>
</reference>
<proteinExistence type="predicted"/>
<name>A0ABU1U9D8_9MICC</name>